<dbReference type="InterPro" id="IPR018828">
    <property type="entry name" value="RRG7"/>
</dbReference>
<proteinExistence type="predicted"/>
<reference evidence="4 5" key="1">
    <citation type="journal article" date="2019" name="Nat. Ecol. Evol.">
        <title>Megaphylogeny resolves global patterns of mushroom evolution.</title>
        <authorList>
            <person name="Varga T."/>
            <person name="Krizsan K."/>
            <person name="Foldi C."/>
            <person name="Dima B."/>
            <person name="Sanchez-Garcia M."/>
            <person name="Sanchez-Ramirez S."/>
            <person name="Szollosi G.J."/>
            <person name="Szarkandi J.G."/>
            <person name="Papp V."/>
            <person name="Albert L."/>
            <person name="Andreopoulos W."/>
            <person name="Angelini C."/>
            <person name="Antonin V."/>
            <person name="Barry K.W."/>
            <person name="Bougher N.L."/>
            <person name="Buchanan P."/>
            <person name="Buyck B."/>
            <person name="Bense V."/>
            <person name="Catcheside P."/>
            <person name="Chovatia M."/>
            <person name="Cooper J."/>
            <person name="Damon W."/>
            <person name="Desjardin D."/>
            <person name="Finy P."/>
            <person name="Geml J."/>
            <person name="Haridas S."/>
            <person name="Hughes K."/>
            <person name="Justo A."/>
            <person name="Karasinski D."/>
            <person name="Kautmanova I."/>
            <person name="Kiss B."/>
            <person name="Kocsube S."/>
            <person name="Kotiranta H."/>
            <person name="LaButti K.M."/>
            <person name="Lechner B.E."/>
            <person name="Liimatainen K."/>
            <person name="Lipzen A."/>
            <person name="Lukacs Z."/>
            <person name="Mihaltcheva S."/>
            <person name="Morgado L.N."/>
            <person name="Niskanen T."/>
            <person name="Noordeloos M.E."/>
            <person name="Ohm R.A."/>
            <person name="Ortiz-Santana B."/>
            <person name="Ovrebo C."/>
            <person name="Racz N."/>
            <person name="Riley R."/>
            <person name="Savchenko A."/>
            <person name="Shiryaev A."/>
            <person name="Soop K."/>
            <person name="Spirin V."/>
            <person name="Szebenyi C."/>
            <person name="Tomsovsky M."/>
            <person name="Tulloss R.E."/>
            <person name="Uehling J."/>
            <person name="Grigoriev I.V."/>
            <person name="Vagvolgyi C."/>
            <person name="Papp T."/>
            <person name="Martin F.M."/>
            <person name="Miettinen O."/>
            <person name="Hibbett D.S."/>
            <person name="Nagy L.G."/>
        </authorList>
    </citation>
    <scope>NUCLEOTIDE SEQUENCE [LARGE SCALE GENOMIC DNA]</scope>
    <source>
        <strain evidence="4 5">CBS 309.79</strain>
    </source>
</reference>
<dbReference type="OrthoDB" id="20734at2759"/>
<keyword evidence="5" id="KW-1185">Reference proteome</keyword>
<sequence>MAGPRIISAVHQGVAFEQRALRLLEENLSMSLRRVGGKSDGGVDLLGWWWLPPLRNSNIDNCGAPVTPHPENHYRHQQLSPSSTKRTRLRILAQCKAEKKKTAPKYIRELEGVTARLSSSQSSSSTFPVVSLFVSESAFTRAAILRAHSSAFPFFLLHIPPLAPRALESNGNMNGDTERDASGHDLDDGEIGTALWNPALSRILGDRMQVRWERGDNLQSTTSSGRPAVWHQPEEGPWERLRNWTPESDVMQEDDEEFADKVKAGMQ</sequence>
<feature type="region of interest" description="Disordered" evidence="3">
    <location>
        <begin position="216"/>
        <end position="267"/>
    </location>
</feature>
<dbReference type="PANTHER" id="PTHR28133">
    <property type="entry name" value="REQUIRED FOR RESPIRATORY GROWTH PROTEIN 7, MITOCHONDRIAL"/>
    <property type="match status" value="1"/>
</dbReference>
<dbReference type="Pfam" id="PF10356">
    <property type="entry name" value="RRG7"/>
    <property type="match status" value="1"/>
</dbReference>
<evidence type="ECO:0008006" key="6">
    <source>
        <dbReference type="Google" id="ProtNLM"/>
    </source>
</evidence>
<evidence type="ECO:0000313" key="4">
    <source>
        <dbReference type="EMBL" id="TFL00775.1"/>
    </source>
</evidence>
<dbReference type="PANTHER" id="PTHR28133:SF1">
    <property type="entry name" value="REQUIRED FOR RESPIRATORY GROWTH PROTEIN 7, MITOCHONDRIAL"/>
    <property type="match status" value="1"/>
</dbReference>
<gene>
    <name evidence="4" type="ORF">BDV98DRAFT_94904</name>
</gene>
<protein>
    <recommendedName>
        <fullName evidence="6">Restriction endonuclease type IV Mrr domain-containing protein</fullName>
    </recommendedName>
</protein>
<dbReference type="EMBL" id="ML178827">
    <property type="protein sequence ID" value="TFL00775.1"/>
    <property type="molecule type" value="Genomic_DNA"/>
</dbReference>
<dbReference type="AlphaFoldDB" id="A0A5C3QFC8"/>
<name>A0A5C3QFC8_9AGAR</name>
<comment type="subcellular location">
    <subcellularLocation>
        <location evidence="1">Mitochondrion</location>
    </subcellularLocation>
</comment>
<evidence type="ECO:0000313" key="5">
    <source>
        <dbReference type="Proteomes" id="UP000305067"/>
    </source>
</evidence>
<dbReference type="GO" id="GO:0005739">
    <property type="term" value="C:mitochondrion"/>
    <property type="evidence" value="ECO:0007669"/>
    <property type="project" value="UniProtKB-SubCell"/>
</dbReference>
<feature type="region of interest" description="Disordered" evidence="3">
    <location>
        <begin position="168"/>
        <end position="189"/>
    </location>
</feature>
<accession>A0A5C3QFC8</accession>
<evidence type="ECO:0000256" key="3">
    <source>
        <dbReference type="SAM" id="MobiDB-lite"/>
    </source>
</evidence>
<evidence type="ECO:0000256" key="2">
    <source>
        <dbReference type="ARBA" id="ARBA00023128"/>
    </source>
</evidence>
<keyword evidence="2" id="KW-0496">Mitochondrion</keyword>
<feature type="compositionally biased region" description="Basic and acidic residues" evidence="3">
    <location>
        <begin position="232"/>
        <end position="242"/>
    </location>
</feature>
<evidence type="ECO:0000256" key="1">
    <source>
        <dbReference type="ARBA" id="ARBA00004173"/>
    </source>
</evidence>
<organism evidence="4 5">
    <name type="scientific">Pterulicium gracile</name>
    <dbReference type="NCBI Taxonomy" id="1884261"/>
    <lineage>
        <taxon>Eukaryota</taxon>
        <taxon>Fungi</taxon>
        <taxon>Dikarya</taxon>
        <taxon>Basidiomycota</taxon>
        <taxon>Agaricomycotina</taxon>
        <taxon>Agaricomycetes</taxon>
        <taxon>Agaricomycetidae</taxon>
        <taxon>Agaricales</taxon>
        <taxon>Pleurotineae</taxon>
        <taxon>Pterulaceae</taxon>
        <taxon>Pterulicium</taxon>
    </lineage>
</organism>
<dbReference type="Proteomes" id="UP000305067">
    <property type="component" value="Unassembled WGS sequence"/>
</dbReference>
<feature type="compositionally biased region" description="Basic and acidic residues" evidence="3">
    <location>
        <begin position="176"/>
        <end position="186"/>
    </location>
</feature>